<sequence length="164" mass="18383">MGYGNLAYKLDNEPVGRTGRQGKPAAKPKKAAAARKSKLNLKLIFLVVLVSVSAYFMISKNVMVYETEQEIESLQKQLADLESYTSQKVFELEQSVDLATVEEIATTRLNMQRPEKYQTVYVNIKQDDVTEVNASQVEGVKNSVSNAADSLKRNLLGIFNMSWK</sequence>
<keyword evidence="1" id="KW-0472">Membrane</keyword>
<feature type="transmembrane region" description="Helical" evidence="1">
    <location>
        <begin position="39"/>
        <end position="58"/>
    </location>
</feature>
<dbReference type="EMBL" id="DVND01000202">
    <property type="protein sequence ID" value="HIU49304.1"/>
    <property type="molecule type" value="Genomic_DNA"/>
</dbReference>
<name>A0A9D1LWF0_9FIRM</name>
<dbReference type="AlphaFoldDB" id="A0A9D1LWF0"/>
<evidence type="ECO:0000256" key="1">
    <source>
        <dbReference type="SAM" id="Phobius"/>
    </source>
</evidence>
<reference evidence="2" key="2">
    <citation type="journal article" date="2021" name="PeerJ">
        <title>Extensive microbial diversity within the chicken gut microbiome revealed by metagenomics and culture.</title>
        <authorList>
            <person name="Gilroy R."/>
            <person name="Ravi A."/>
            <person name="Getino M."/>
            <person name="Pursley I."/>
            <person name="Horton D.L."/>
            <person name="Alikhan N.F."/>
            <person name="Baker D."/>
            <person name="Gharbi K."/>
            <person name="Hall N."/>
            <person name="Watson M."/>
            <person name="Adriaenssens E.M."/>
            <person name="Foster-Nyarko E."/>
            <person name="Jarju S."/>
            <person name="Secka A."/>
            <person name="Antonio M."/>
            <person name="Oren A."/>
            <person name="Chaudhuri R.R."/>
            <person name="La Ragione R."/>
            <person name="Hildebrand F."/>
            <person name="Pallen M.J."/>
        </authorList>
    </citation>
    <scope>NUCLEOTIDE SEQUENCE</scope>
    <source>
        <strain evidence="2">ChiSjej4B22-9803</strain>
    </source>
</reference>
<keyword evidence="2" id="KW-0131">Cell cycle</keyword>
<dbReference type="Proteomes" id="UP000824111">
    <property type="component" value="Unassembled WGS sequence"/>
</dbReference>
<keyword evidence="1" id="KW-0812">Transmembrane</keyword>
<keyword evidence="1" id="KW-1133">Transmembrane helix</keyword>
<keyword evidence="2" id="KW-0132">Cell division</keyword>
<gene>
    <name evidence="2" type="ORF">IAB04_08040</name>
</gene>
<evidence type="ECO:0000313" key="3">
    <source>
        <dbReference type="Proteomes" id="UP000824111"/>
    </source>
</evidence>
<proteinExistence type="predicted"/>
<dbReference type="GO" id="GO:0051301">
    <property type="term" value="P:cell division"/>
    <property type="evidence" value="ECO:0007669"/>
    <property type="project" value="UniProtKB-KW"/>
</dbReference>
<evidence type="ECO:0000313" key="2">
    <source>
        <dbReference type="EMBL" id="HIU49304.1"/>
    </source>
</evidence>
<organism evidence="2 3">
    <name type="scientific">Candidatus Avimonoglobus intestinipullorum</name>
    <dbReference type="NCBI Taxonomy" id="2840699"/>
    <lineage>
        <taxon>Bacteria</taxon>
        <taxon>Bacillati</taxon>
        <taxon>Bacillota</taxon>
        <taxon>Clostridia</taxon>
        <taxon>Eubacteriales</taxon>
        <taxon>Candidatus Avimonoglobus</taxon>
    </lineage>
</organism>
<reference evidence="2" key="1">
    <citation type="submission" date="2020-10" db="EMBL/GenBank/DDBJ databases">
        <authorList>
            <person name="Gilroy R."/>
        </authorList>
    </citation>
    <scope>NUCLEOTIDE SEQUENCE</scope>
    <source>
        <strain evidence="2">ChiSjej4B22-9803</strain>
    </source>
</reference>
<comment type="caution">
    <text evidence="2">The sequence shown here is derived from an EMBL/GenBank/DDBJ whole genome shotgun (WGS) entry which is preliminary data.</text>
</comment>
<protein>
    <submittedName>
        <fullName evidence="2">Cell division protein FtsL</fullName>
    </submittedName>
</protein>
<accession>A0A9D1LWF0</accession>